<evidence type="ECO:0000256" key="5">
    <source>
        <dbReference type="ARBA" id="ARBA00022741"/>
    </source>
</evidence>
<evidence type="ECO:0000256" key="1">
    <source>
        <dbReference type="ARBA" id="ARBA00000085"/>
    </source>
</evidence>
<keyword evidence="8" id="KW-0902">Two-component regulatory system</keyword>
<keyword evidence="11" id="KW-1185">Reference proteome</keyword>
<dbReference type="GO" id="GO:0016301">
    <property type="term" value="F:kinase activity"/>
    <property type="evidence" value="ECO:0007669"/>
    <property type="project" value="UniProtKB-KW"/>
</dbReference>
<feature type="domain" description="Histidine kinase" evidence="9">
    <location>
        <begin position="1"/>
        <end position="187"/>
    </location>
</feature>
<dbReference type="PROSITE" id="PS50109">
    <property type="entry name" value="HIS_KIN"/>
    <property type="match status" value="1"/>
</dbReference>
<keyword evidence="7" id="KW-0067">ATP-binding</keyword>
<evidence type="ECO:0000256" key="8">
    <source>
        <dbReference type="ARBA" id="ARBA00023012"/>
    </source>
</evidence>
<dbReference type="PRINTS" id="PR00344">
    <property type="entry name" value="BCTRLSENSOR"/>
</dbReference>
<keyword evidence="4" id="KW-0808">Transferase</keyword>
<dbReference type="EC" id="2.7.13.3" evidence="2"/>
<dbReference type="Pfam" id="PF02518">
    <property type="entry name" value="HATPase_c"/>
    <property type="match status" value="1"/>
</dbReference>
<dbReference type="InterPro" id="IPR003594">
    <property type="entry name" value="HATPase_dom"/>
</dbReference>
<sequence>MKMGSDRIRNIVLSLRNFSRLDEAQMKTVEIHSGIESTLLILQNRLKDKSDHPSIEIIKEYGQLPLVECYAGQLSQVLMNILTNAIDALENLSVINQQDNPQILIRTLVLNSDWVAIEIADNGPGMSQEVQQRLFDPFFTTKPVGKGTGLGMSISYQIITEKHQGHLGCISSPGAGTKFIIEIPIQQIKSVQANIPEAHNIPLT</sequence>
<keyword evidence="5" id="KW-0547">Nucleotide-binding</keyword>
<dbReference type="Proteomes" id="UP000647836">
    <property type="component" value="Unassembled WGS sequence"/>
</dbReference>
<proteinExistence type="predicted"/>
<evidence type="ECO:0000256" key="3">
    <source>
        <dbReference type="ARBA" id="ARBA00022553"/>
    </source>
</evidence>
<dbReference type="Gene3D" id="3.30.565.10">
    <property type="entry name" value="Histidine kinase-like ATPase, C-terminal domain"/>
    <property type="match status" value="1"/>
</dbReference>
<evidence type="ECO:0000313" key="11">
    <source>
        <dbReference type="Proteomes" id="UP000647836"/>
    </source>
</evidence>
<dbReference type="InterPro" id="IPR005467">
    <property type="entry name" value="His_kinase_dom"/>
</dbReference>
<keyword evidence="6 10" id="KW-0418">Kinase</keyword>
<evidence type="ECO:0000259" key="9">
    <source>
        <dbReference type="PROSITE" id="PS50109"/>
    </source>
</evidence>
<dbReference type="SMART" id="SM00387">
    <property type="entry name" value="HATPase_c"/>
    <property type="match status" value="1"/>
</dbReference>
<dbReference type="PANTHER" id="PTHR43065:SF10">
    <property type="entry name" value="PEROXIDE STRESS-ACTIVATED HISTIDINE KINASE MAK3"/>
    <property type="match status" value="1"/>
</dbReference>
<evidence type="ECO:0000313" key="10">
    <source>
        <dbReference type="EMBL" id="MBE9106148.1"/>
    </source>
</evidence>
<accession>A0ABR9U0F7</accession>
<evidence type="ECO:0000256" key="7">
    <source>
        <dbReference type="ARBA" id="ARBA00022840"/>
    </source>
</evidence>
<dbReference type="EMBL" id="JADEXF010000457">
    <property type="protein sequence ID" value="MBE9106148.1"/>
    <property type="molecule type" value="Genomic_DNA"/>
</dbReference>
<protein>
    <recommendedName>
        <fullName evidence="2">histidine kinase</fullName>
        <ecNumber evidence="2">2.7.13.3</ecNumber>
    </recommendedName>
</protein>
<name>A0ABR9U0F7_9NOSO</name>
<comment type="catalytic activity">
    <reaction evidence="1">
        <text>ATP + protein L-histidine = ADP + protein N-phospho-L-histidine.</text>
        <dbReference type="EC" id="2.7.13.3"/>
    </reaction>
</comment>
<comment type="caution">
    <text evidence="10">The sequence shown here is derived from an EMBL/GenBank/DDBJ whole genome shotgun (WGS) entry which is preliminary data.</text>
</comment>
<keyword evidence="3" id="KW-0597">Phosphoprotein</keyword>
<dbReference type="PANTHER" id="PTHR43065">
    <property type="entry name" value="SENSOR HISTIDINE KINASE"/>
    <property type="match status" value="1"/>
</dbReference>
<organism evidence="10 11">
    <name type="scientific">Nostoc cf. edaphicum LEGE 07299</name>
    <dbReference type="NCBI Taxonomy" id="2777974"/>
    <lineage>
        <taxon>Bacteria</taxon>
        <taxon>Bacillati</taxon>
        <taxon>Cyanobacteriota</taxon>
        <taxon>Cyanophyceae</taxon>
        <taxon>Nostocales</taxon>
        <taxon>Nostocaceae</taxon>
        <taxon>Nostoc</taxon>
    </lineage>
</organism>
<dbReference type="InterPro" id="IPR004358">
    <property type="entry name" value="Sig_transdc_His_kin-like_C"/>
</dbReference>
<evidence type="ECO:0000256" key="6">
    <source>
        <dbReference type="ARBA" id="ARBA00022777"/>
    </source>
</evidence>
<evidence type="ECO:0000256" key="2">
    <source>
        <dbReference type="ARBA" id="ARBA00012438"/>
    </source>
</evidence>
<evidence type="ECO:0000256" key="4">
    <source>
        <dbReference type="ARBA" id="ARBA00022679"/>
    </source>
</evidence>
<dbReference type="SUPFAM" id="SSF55874">
    <property type="entry name" value="ATPase domain of HSP90 chaperone/DNA topoisomerase II/histidine kinase"/>
    <property type="match status" value="1"/>
</dbReference>
<reference evidence="10 11" key="1">
    <citation type="submission" date="2020-10" db="EMBL/GenBank/DDBJ databases">
        <authorList>
            <person name="Castelo-Branco R."/>
            <person name="Eusebio N."/>
            <person name="Adriana R."/>
            <person name="Vieira A."/>
            <person name="Brugerolle De Fraissinette N."/>
            <person name="Rezende De Castro R."/>
            <person name="Schneider M.P."/>
            <person name="Vasconcelos V."/>
            <person name="Leao P.N."/>
        </authorList>
    </citation>
    <scope>NUCLEOTIDE SEQUENCE [LARGE SCALE GENOMIC DNA]</scope>
    <source>
        <strain evidence="10 11">LEGE 07299</strain>
    </source>
</reference>
<dbReference type="InterPro" id="IPR036890">
    <property type="entry name" value="HATPase_C_sf"/>
</dbReference>
<gene>
    <name evidence="10" type="ORF">IQ229_14725</name>
</gene>